<evidence type="ECO:0000256" key="4">
    <source>
        <dbReference type="ARBA" id="ARBA00016014"/>
    </source>
</evidence>
<sequence length="325" mass="33755">MPLTVAFMGTPHFAVPTLRALAEAGHRIAAVYTQPPRAAGRRGLELTPSPVEATARGLGLDVRTPLSLRREPDAIEGLRALGVDVGVVVAFGQILPQAALDAPRLGCLNGHASLLPRWRGAAPIQRAVEAGDACTGTMVMRMEAGLDTGPVAVTRETPIGRSETAGELHDRLALLTAEAMVEALALLEAGTLRFEDQAAIAGRTGREPLYAPKIEKNETRIDFAGDARLVAAKINAFSPFPGAWTEIDAGAGAERVKLLRAESATEEGAAGTVLDDALLVACGGGGAVRLLELQRAGGRAMRAADFLRGTSLKPGMRIGGGDAAL</sequence>
<evidence type="ECO:0000259" key="9">
    <source>
        <dbReference type="Pfam" id="PF00551"/>
    </source>
</evidence>
<dbReference type="AlphaFoldDB" id="A0A7V7PT08"/>
<dbReference type="InterPro" id="IPR011034">
    <property type="entry name" value="Formyl_transferase-like_C_sf"/>
</dbReference>
<dbReference type="Gene3D" id="3.10.25.10">
    <property type="entry name" value="Formyl transferase, C-terminal domain"/>
    <property type="match status" value="1"/>
</dbReference>
<comment type="catalytic activity">
    <reaction evidence="7 8">
        <text>L-methionyl-tRNA(fMet) + (6R)-10-formyltetrahydrofolate = N-formyl-L-methionyl-tRNA(fMet) + (6S)-5,6,7,8-tetrahydrofolate + H(+)</text>
        <dbReference type="Rhea" id="RHEA:24380"/>
        <dbReference type="Rhea" id="RHEA-COMP:9952"/>
        <dbReference type="Rhea" id="RHEA-COMP:9953"/>
        <dbReference type="ChEBI" id="CHEBI:15378"/>
        <dbReference type="ChEBI" id="CHEBI:57453"/>
        <dbReference type="ChEBI" id="CHEBI:78530"/>
        <dbReference type="ChEBI" id="CHEBI:78844"/>
        <dbReference type="ChEBI" id="CHEBI:195366"/>
        <dbReference type="EC" id="2.1.2.9"/>
    </reaction>
</comment>
<keyword evidence="5 8" id="KW-0808">Transferase</keyword>
<dbReference type="InterPro" id="IPR005794">
    <property type="entry name" value="Fmt"/>
</dbReference>
<dbReference type="InterPro" id="IPR036477">
    <property type="entry name" value="Formyl_transf_N_sf"/>
</dbReference>
<dbReference type="CDD" id="cd08646">
    <property type="entry name" value="FMT_core_Met-tRNA-FMT_N"/>
    <property type="match status" value="1"/>
</dbReference>
<evidence type="ECO:0000256" key="1">
    <source>
        <dbReference type="ARBA" id="ARBA00002606"/>
    </source>
</evidence>
<dbReference type="InterPro" id="IPR002376">
    <property type="entry name" value="Formyl_transf_N"/>
</dbReference>
<reference evidence="11 12" key="1">
    <citation type="submission" date="2019-09" db="EMBL/GenBank/DDBJ databases">
        <title>YIM 132180 draft genome.</title>
        <authorList>
            <person name="Zhang K."/>
        </authorList>
    </citation>
    <scope>NUCLEOTIDE SEQUENCE [LARGE SCALE GENOMIC DNA]</scope>
    <source>
        <strain evidence="11 12">YIM 132180</strain>
    </source>
</reference>
<evidence type="ECO:0000259" key="10">
    <source>
        <dbReference type="Pfam" id="PF02911"/>
    </source>
</evidence>
<dbReference type="Pfam" id="PF02911">
    <property type="entry name" value="Formyl_trans_C"/>
    <property type="match status" value="1"/>
</dbReference>
<dbReference type="PANTHER" id="PTHR11138:SF5">
    <property type="entry name" value="METHIONYL-TRNA FORMYLTRANSFERASE, MITOCHONDRIAL"/>
    <property type="match status" value="1"/>
</dbReference>
<evidence type="ECO:0000256" key="2">
    <source>
        <dbReference type="ARBA" id="ARBA00010699"/>
    </source>
</evidence>
<feature type="binding site" evidence="8">
    <location>
        <begin position="113"/>
        <end position="116"/>
    </location>
    <ligand>
        <name>(6S)-5,6,7,8-tetrahydrofolate</name>
        <dbReference type="ChEBI" id="CHEBI:57453"/>
    </ligand>
</feature>
<dbReference type="NCBIfam" id="TIGR00460">
    <property type="entry name" value="fmt"/>
    <property type="match status" value="1"/>
</dbReference>
<comment type="caution">
    <text evidence="11">The sequence shown here is derived from an EMBL/GenBank/DDBJ whole genome shotgun (WGS) entry which is preliminary data.</text>
</comment>
<evidence type="ECO:0000256" key="6">
    <source>
        <dbReference type="ARBA" id="ARBA00022917"/>
    </source>
</evidence>
<evidence type="ECO:0000256" key="7">
    <source>
        <dbReference type="ARBA" id="ARBA00048558"/>
    </source>
</evidence>
<dbReference type="PROSITE" id="PS00373">
    <property type="entry name" value="GART"/>
    <property type="match status" value="1"/>
</dbReference>
<dbReference type="PANTHER" id="PTHR11138">
    <property type="entry name" value="METHIONYL-TRNA FORMYLTRANSFERASE"/>
    <property type="match status" value="1"/>
</dbReference>
<dbReference type="InterPro" id="IPR041711">
    <property type="entry name" value="Met-tRNA-FMT_N"/>
</dbReference>
<accession>A0A7V7PT08</accession>
<dbReference type="EC" id="2.1.2.9" evidence="3 8"/>
<dbReference type="GO" id="GO:0004479">
    <property type="term" value="F:methionyl-tRNA formyltransferase activity"/>
    <property type="evidence" value="ECO:0007669"/>
    <property type="project" value="UniProtKB-UniRule"/>
</dbReference>
<dbReference type="RefSeq" id="WP_150967650.1">
    <property type="nucleotide sequence ID" value="NZ_VZDO01000001.1"/>
</dbReference>
<dbReference type="SUPFAM" id="SSF50486">
    <property type="entry name" value="FMT C-terminal domain-like"/>
    <property type="match status" value="1"/>
</dbReference>
<dbReference type="EMBL" id="VZDO01000001">
    <property type="protein sequence ID" value="KAB0682678.1"/>
    <property type="molecule type" value="Genomic_DNA"/>
</dbReference>
<evidence type="ECO:0000256" key="8">
    <source>
        <dbReference type="HAMAP-Rule" id="MF_00182"/>
    </source>
</evidence>
<dbReference type="GO" id="GO:0005829">
    <property type="term" value="C:cytosol"/>
    <property type="evidence" value="ECO:0007669"/>
    <property type="project" value="TreeGrafter"/>
</dbReference>
<dbReference type="Proteomes" id="UP000432089">
    <property type="component" value="Unassembled WGS sequence"/>
</dbReference>
<gene>
    <name evidence="8" type="primary">fmt</name>
    <name evidence="11" type="ORF">F6X38_00880</name>
</gene>
<dbReference type="InterPro" id="IPR037022">
    <property type="entry name" value="Formyl_trans_C_sf"/>
</dbReference>
<keyword evidence="6 8" id="KW-0648">Protein biosynthesis</keyword>
<dbReference type="InterPro" id="IPR044135">
    <property type="entry name" value="Met-tRNA-FMT_C"/>
</dbReference>
<dbReference type="InterPro" id="IPR001555">
    <property type="entry name" value="GART_AS"/>
</dbReference>
<protein>
    <recommendedName>
        <fullName evidence="4 8">Methionyl-tRNA formyltransferase</fullName>
        <ecNumber evidence="3 8">2.1.2.9</ecNumber>
    </recommendedName>
</protein>
<comment type="similarity">
    <text evidence="2 8">Belongs to the Fmt family.</text>
</comment>
<feature type="domain" description="Formyl transferase C-terminal" evidence="10">
    <location>
        <begin position="213"/>
        <end position="309"/>
    </location>
</feature>
<dbReference type="Gene3D" id="3.40.50.170">
    <property type="entry name" value="Formyl transferase, N-terminal domain"/>
    <property type="match status" value="1"/>
</dbReference>
<proteinExistence type="inferred from homology"/>
<dbReference type="InterPro" id="IPR005793">
    <property type="entry name" value="Formyl_trans_C"/>
</dbReference>
<comment type="function">
    <text evidence="1 8">Attaches a formyl group to the free amino group of methionyl-tRNA(fMet). The formyl group appears to play a dual role in the initiator identity of N-formylmethionyl-tRNA by promoting its recognition by IF2 and preventing the misappropriation of this tRNA by the elongation apparatus.</text>
</comment>
<keyword evidence="12" id="KW-1185">Reference proteome</keyword>
<evidence type="ECO:0000256" key="5">
    <source>
        <dbReference type="ARBA" id="ARBA00022679"/>
    </source>
</evidence>
<evidence type="ECO:0000313" key="12">
    <source>
        <dbReference type="Proteomes" id="UP000432089"/>
    </source>
</evidence>
<dbReference type="HAMAP" id="MF_00182">
    <property type="entry name" value="Formyl_trans"/>
    <property type="match status" value="1"/>
</dbReference>
<dbReference type="CDD" id="cd08704">
    <property type="entry name" value="Met_tRNA_FMT_C"/>
    <property type="match status" value="1"/>
</dbReference>
<dbReference type="Pfam" id="PF00551">
    <property type="entry name" value="Formyl_trans_N"/>
    <property type="match status" value="1"/>
</dbReference>
<feature type="domain" description="Formyl transferase N-terminal" evidence="9">
    <location>
        <begin position="5"/>
        <end position="184"/>
    </location>
</feature>
<name>A0A7V7PT08_9HYPH</name>
<evidence type="ECO:0000256" key="3">
    <source>
        <dbReference type="ARBA" id="ARBA00012261"/>
    </source>
</evidence>
<organism evidence="11 12">
    <name type="scientific">Plantimonas leprariae</name>
    <dbReference type="NCBI Taxonomy" id="2615207"/>
    <lineage>
        <taxon>Bacteria</taxon>
        <taxon>Pseudomonadati</taxon>
        <taxon>Pseudomonadota</taxon>
        <taxon>Alphaproteobacteria</taxon>
        <taxon>Hyphomicrobiales</taxon>
        <taxon>Aurantimonadaceae</taxon>
        <taxon>Plantimonas</taxon>
    </lineage>
</organism>
<dbReference type="SUPFAM" id="SSF53328">
    <property type="entry name" value="Formyltransferase"/>
    <property type="match status" value="1"/>
</dbReference>
<evidence type="ECO:0000313" key="11">
    <source>
        <dbReference type="EMBL" id="KAB0682678.1"/>
    </source>
</evidence>